<dbReference type="KEGG" id="caz:CARG_08770"/>
<keyword evidence="3" id="KW-1185">Reference proteome</keyword>
<dbReference type="AlphaFoldDB" id="U3GX03"/>
<evidence type="ECO:0000313" key="2">
    <source>
        <dbReference type="EMBL" id="AGU15854.1"/>
    </source>
</evidence>
<dbReference type="EMBL" id="CP006365">
    <property type="protein sequence ID" value="AGU15854.1"/>
    <property type="molecule type" value="Genomic_DNA"/>
</dbReference>
<dbReference type="EMBL" id="CP006365">
    <property type="protein sequence ID" value="AGU15852.1"/>
    <property type="molecule type" value="Genomic_DNA"/>
</dbReference>
<sequence>MNAVIDFLTKLTSYSVEGGTDFFKTVNFADIAHFLAPFGKVAEGSKDLLGLVK</sequence>
<protein>
    <submittedName>
        <fullName evidence="2">Uncharacterized protein</fullName>
    </submittedName>
</protein>
<reference evidence="2 3" key="1">
    <citation type="journal article" date="2013" name="Genome Announc.">
        <title>Whole-Genome Sequence of the Clinical Strain Corynebacterium argentoratense DSM 44202, Isolated from a Human Throat Specimen.</title>
        <authorList>
            <person name="Bomholt C."/>
            <person name="Glaub A."/>
            <person name="Gravermann K."/>
            <person name="Albersmeier A."/>
            <person name="Brinkrolf K."/>
            <person name="Ruckert C."/>
            <person name="Tauch A."/>
        </authorList>
    </citation>
    <scope>NUCLEOTIDE SEQUENCE [LARGE SCALE GENOMIC DNA]</scope>
    <source>
        <strain evidence="2">DSM 44202</strain>
    </source>
</reference>
<dbReference type="KEGG" id="caz:CARG_08780"/>
<organism evidence="2 3">
    <name type="scientific">Corynebacterium argentoratense DSM 44202</name>
    <dbReference type="NCBI Taxonomy" id="1348662"/>
    <lineage>
        <taxon>Bacteria</taxon>
        <taxon>Bacillati</taxon>
        <taxon>Actinomycetota</taxon>
        <taxon>Actinomycetes</taxon>
        <taxon>Mycobacteriales</taxon>
        <taxon>Corynebacteriaceae</taxon>
        <taxon>Corynebacterium</taxon>
    </lineage>
</organism>
<gene>
    <name evidence="1" type="ORF">CARG_08770</name>
    <name evidence="2" type="ORF">CARG_08780</name>
</gene>
<proteinExistence type="predicted"/>
<name>U3GX03_9CORY</name>
<dbReference type="GeneID" id="78250774"/>
<evidence type="ECO:0000313" key="3">
    <source>
        <dbReference type="Proteomes" id="UP000016943"/>
    </source>
</evidence>
<evidence type="ECO:0000313" key="1">
    <source>
        <dbReference type="EMBL" id="AGU15852.1"/>
    </source>
</evidence>
<reference evidence="2" key="2">
    <citation type="submission" date="2013-06" db="EMBL/GenBank/DDBJ databases">
        <authorList>
            <person name="Bomholt K."/>
            <person name="Glaub A."/>
            <person name="Gravermann K."/>
            <person name="Albersmeier A."/>
            <person name="Ruckert C."/>
            <person name="Puhler A."/>
            <person name="Tauch A."/>
        </authorList>
    </citation>
    <scope>NUCLEOTIDE SEQUENCE</scope>
    <source>
        <strain evidence="2">DSM 44202</strain>
    </source>
</reference>
<dbReference type="HOGENOM" id="CLU_3060559_0_0_11"/>
<accession>U3GX03</accession>
<dbReference type="PATRIC" id="fig|1348662.3.peg.1731"/>
<dbReference type="STRING" id="1348662.CARG_08770"/>
<dbReference type="Proteomes" id="UP000016943">
    <property type="component" value="Chromosome"/>
</dbReference>
<dbReference type="RefSeq" id="WP_021012248.1">
    <property type="nucleotide sequence ID" value="NC_022198.1"/>
</dbReference>